<proteinExistence type="predicted"/>
<dbReference type="EMBL" id="WHVB01000025">
    <property type="protein sequence ID" value="KAF8470430.1"/>
    <property type="molecule type" value="Genomic_DNA"/>
</dbReference>
<reference evidence="1" key="2">
    <citation type="journal article" date="2020" name="Nat. Commun.">
        <title>Large-scale genome sequencing of mycorrhizal fungi provides insights into the early evolution of symbiotic traits.</title>
        <authorList>
            <person name="Miyauchi S."/>
            <person name="Kiss E."/>
            <person name="Kuo A."/>
            <person name="Drula E."/>
            <person name="Kohler A."/>
            <person name="Sanchez-Garcia M."/>
            <person name="Morin E."/>
            <person name="Andreopoulos B."/>
            <person name="Barry K.W."/>
            <person name="Bonito G."/>
            <person name="Buee M."/>
            <person name="Carver A."/>
            <person name="Chen C."/>
            <person name="Cichocki N."/>
            <person name="Clum A."/>
            <person name="Culley D."/>
            <person name="Crous P.W."/>
            <person name="Fauchery L."/>
            <person name="Girlanda M."/>
            <person name="Hayes R.D."/>
            <person name="Keri Z."/>
            <person name="LaButti K."/>
            <person name="Lipzen A."/>
            <person name="Lombard V."/>
            <person name="Magnuson J."/>
            <person name="Maillard F."/>
            <person name="Murat C."/>
            <person name="Nolan M."/>
            <person name="Ohm R.A."/>
            <person name="Pangilinan J."/>
            <person name="Pereira M.F."/>
            <person name="Perotto S."/>
            <person name="Peter M."/>
            <person name="Pfister S."/>
            <person name="Riley R."/>
            <person name="Sitrit Y."/>
            <person name="Stielow J.B."/>
            <person name="Szollosi G."/>
            <person name="Zifcakova L."/>
            <person name="Stursova M."/>
            <person name="Spatafora J.W."/>
            <person name="Tedersoo L."/>
            <person name="Vaario L.M."/>
            <person name="Yamada A."/>
            <person name="Yan M."/>
            <person name="Wang P."/>
            <person name="Xu J."/>
            <person name="Bruns T."/>
            <person name="Baldrian P."/>
            <person name="Vilgalys R."/>
            <person name="Dunand C."/>
            <person name="Henrissat B."/>
            <person name="Grigoriev I.V."/>
            <person name="Hibbett D."/>
            <person name="Nagy L.G."/>
            <person name="Martin F.M."/>
        </authorList>
    </citation>
    <scope>NUCLEOTIDE SEQUENCE</scope>
    <source>
        <strain evidence="1">Prilba</strain>
    </source>
</reference>
<keyword evidence="2" id="KW-1185">Reference proteome</keyword>
<reference evidence="1" key="1">
    <citation type="submission" date="2019-10" db="EMBL/GenBank/DDBJ databases">
        <authorList>
            <consortium name="DOE Joint Genome Institute"/>
            <person name="Kuo A."/>
            <person name="Miyauchi S."/>
            <person name="Kiss E."/>
            <person name="Drula E."/>
            <person name="Kohler A."/>
            <person name="Sanchez-Garcia M."/>
            <person name="Andreopoulos B."/>
            <person name="Barry K.W."/>
            <person name="Bonito G."/>
            <person name="Buee M."/>
            <person name="Carver A."/>
            <person name="Chen C."/>
            <person name="Cichocki N."/>
            <person name="Clum A."/>
            <person name="Culley D."/>
            <person name="Crous P.W."/>
            <person name="Fauchery L."/>
            <person name="Girlanda M."/>
            <person name="Hayes R."/>
            <person name="Keri Z."/>
            <person name="LaButti K."/>
            <person name="Lipzen A."/>
            <person name="Lombard V."/>
            <person name="Magnuson J."/>
            <person name="Maillard F."/>
            <person name="Morin E."/>
            <person name="Murat C."/>
            <person name="Nolan M."/>
            <person name="Ohm R."/>
            <person name="Pangilinan J."/>
            <person name="Pereira M."/>
            <person name="Perotto S."/>
            <person name="Peter M."/>
            <person name="Riley R."/>
            <person name="Sitrit Y."/>
            <person name="Stielow B."/>
            <person name="Szollosi G."/>
            <person name="Zifcakova L."/>
            <person name="Stursova M."/>
            <person name="Spatafora J.W."/>
            <person name="Tedersoo L."/>
            <person name="Vaario L.-M."/>
            <person name="Yamada A."/>
            <person name="Yan M."/>
            <person name="Wang P."/>
            <person name="Xu J."/>
            <person name="Bruns T."/>
            <person name="Baldrian P."/>
            <person name="Vilgalys R."/>
            <person name="Henrissat B."/>
            <person name="Grigoriev I.V."/>
            <person name="Hibbett D."/>
            <person name="Nagy L.G."/>
            <person name="Martin F.M."/>
        </authorList>
    </citation>
    <scope>NUCLEOTIDE SEQUENCE</scope>
    <source>
        <strain evidence="1">Prilba</strain>
    </source>
</reference>
<accession>A0A9P5MQQ7</accession>
<dbReference type="Proteomes" id="UP000759537">
    <property type="component" value="Unassembled WGS sequence"/>
</dbReference>
<evidence type="ECO:0000313" key="1">
    <source>
        <dbReference type="EMBL" id="KAF8470430.1"/>
    </source>
</evidence>
<protein>
    <submittedName>
        <fullName evidence="1">Uncharacterized protein</fullName>
    </submittedName>
</protein>
<organism evidence="1 2">
    <name type="scientific">Russula ochroleuca</name>
    <dbReference type="NCBI Taxonomy" id="152965"/>
    <lineage>
        <taxon>Eukaryota</taxon>
        <taxon>Fungi</taxon>
        <taxon>Dikarya</taxon>
        <taxon>Basidiomycota</taxon>
        <taxon>Agaricomycotina</taxon>
        <taxon>Agaricomycetes</taxon>
        <taxon>Russulales</taxon>
        <taxon>Russulaceae</taxon>
        <taxon>Russula</taxon>
    </lineage>
</organism>
<gene>
    <name evidence="1" type="ORF">DFH94DRAFT_210026</name>
</gene>
<name>A0A9P5MQQ7_9AGAM</name>
<evidence type="ECO:0000313" key="2">
    <source>
        <dbReference type="Proteomes" id="UP000759537"/>
    </source>
</evidence>
<comment type="caution">
    <text evidence="1">The sequence shown here is derived from an EMBL/GenBank/DDBJ whole genome shotgun (WGS) entry which is preliminary data.</text>
</comment>
<sequence>MRDNNVTSLFHYLSLQAENSAKTAYKNGYPLSDNGVQWILVAGPYWTPKSFGPFSEAESTVPVHEVSDSSEFEATMESLGRDSPPVLDELYLLGTQESFARLEEIIASTDQLAQPIIEAMTSELE</sequence>
<dbReference type="AlphaFoldDB" id="A0A9P5MQQ7"/>
<dbReference type="OrthoDB" id="3256801at2759"/>